<gene>
    <name evidence="2" type="ORF">EVB55_255</name>
</gene>
<dbReference type="Proteomes" id="UP000605518">
    <property type="component" value="Segment"/>
</dbReference>
<evidence type="ECO:0000313" key="2">
    <source>
        <dbReference type="EMBL" id="QIG68190.1"/>
    </source>
</evidence>
<organism evidence="2 3">
    <name type="scientific">Rhizobium phage RHph_Y68</name>
    <dbReference type="NCBI Taxonomy" id="2509787"/>
    <lineage>
        <taxon>Viruses</taxon>
        <taxon>Duplodnaviria</taxon>
        <taxon>Heunggongvirae</taxon>
        <taxon>Uroviricota</taxon>
        <taxon>Caudoviricetes</taxon>
        <taxon>Pootjesviridae</taxon>
        <taxon>Staniewskivirinae</taxon>
        <taxon>Trinifflemingvirus</taxon>
        <taxon>Trinifflemingvirus Y68</taxon>
    </lineage>
</organism>
<keyword evidence="3" id="KW-1185">Reference proteome</keyword>
<feature type="domain" description="YspA cpYpsA-related SLOG" evidence="1">
    <location>
        <begin position="5"/>
        <end position="72"/>
    </location>
</feature>
<dbReference type="EMBL" id="MN988486">
    <property type="protein sequence ID" value="QIG68190.1"/>
    <property type="molecule type" value="Genomic_DNA"/>
</dbReference>
<dbReference type="Pfam" id="PF10686">
    <property type="entry name" value="YAcAr"/>
    <property type="match status" value="1"/>
</dbReference>
<accession>A0A7S5URT5</accession>
<protein>
    <submittedName>
        <fullName evidence="2">Putative GTP-binding protein</fullName>
    </submittedName>
</protein>
<proteinExistence type="predicted"/>
<name>A0A7S5URT5_9CAUD</name>
<evidence type="ECO:0000313" key="3">
    <source>
        <dbReference type="Proteomes" id="UP000605518"/>
    </source>
</evidence>
<dbReference type="InterPro" id="IPR019627">
    <property type="entry name" value="YAcAr"/>
</dbReference>
<evidence type="ECO:0000259" key="1">
    <source>
        <dbReference type="Pfam" id="PF10686"/>
    </source>
</evidence>
<sequence>MDFLRVIVTGGRDFNDAKFVLTVLREYLSQFYGERTVVMASGCARNVDTFAEHFAYSTGIDFVPFPAKWEEYGPAAGPIRNEEMLREFKPHVVLAFPGGTGTAHMKEISRRAGVPVREFDPNSKGLDV</sequence>
<reference evidence="2" key="1">
    <citation type="submission" date="2020-01" db="EMBL/GenBank/DDBJ databases">
        <title>Patterns of diversity and host range of bacteriophage communities associated with bean-nodulatin bacteria.</title>
        <authorList>
            <person name="Vann Cauwenberghe J."/>
            <person name="Santamaria R.I."/>
            <person name="Bustos P."/>
            <person name="Juarez S."/>
            <person name="Gonzalez V."/>
        </authorList>
    </citation>
    <scope>NUCLEOTIDE SEQUENCE</scope>
</reference>